<name>A0A8H8S699_9HELO</name>
<feature type="transmembrane region" description="Helical" evidence="6">
    <location>
        <begin position="292"/>
        <end position="311"/>
    </location>
</feature>
<evidence type="ECO:0000256" key="6">
    <source>
        <dbReference type="SAM" id="Phobius"/>
    </source>
</evidence>
<dbReference type="Gene3D" id="1.20.1250.20">
    <property type="entry name" value="MFS general substrate transporter like domains"/>
    <property type="match status" value="1"/>
</dbReference>
<sequence>MATILYRKFFKKDSSQQTSPSQTPFCNHQRDSSDASNIPLTDLHMRREKDIPRTIDKSFASDGDDACEVCRYQKKALRKYRWKVIIGLFCPFLVQALDSTIIAGALPYIASDFHQLSQLNWIISAFKLTSATFIPLWAQYADVFGRYTALQTALLVMLLGSVLCSAAPVASFAMLLVGRAFQGLGCSGLLIITKIILADKVSLKENARNNTTFTIVAGIGYGVGPVVGGYLTQASWRWCFIINVPLGILGLALAHFVLRSELLGPQKVTRTDGSTNVEVSQTFRAKVATIDFVGQFLFLFGIGLLVLGLTWAGSYYPWSDVKVLAPLIVGCILMVAFITWEYLMLPGSTLSLSFPTQKAMIPFNLVFSRNAGVLMYINFVTGMAMYAVFYFVGLYFALVKQFASGQSGLNLIYYMPGLAGGAYIAMFACNKFPLQTFFPLILGTFIEPLGITLLALALNSNSQSTIYGMLALTGIGTGLRFMPGTLHGIAYFPTQIASIISMSCLSTDLGGTIATTLMLNIFNNKLRTSGLSFSGSADSASSIDAIAGMDSQQQAFFREQAKRGIVLAFYALSAFCWLGVLACLALGNVKIGKNGKADKVCKGSYIGSVLWRRNVARETVEEGKSERVQHESRIL</sequence>
<dbReference type="AlphaFoldDB" id="A0A8H8S699"/>
<organism evidence="8 9">
    <name type="scientific">Lachnellula occidentalis</name>
    <dbReference type="NCBI Taxonomy" id="215460"/>
    <lineage>
        <taxon>Eukaryota</taxon>
        <taxon>Fungi</taxon>
        <taxon>Dikarya</taxon>
        <taxon>Ascomycota</taxon>
        <taxon>Pezizomycotina</taxon>
        <taxon>Leotiomycetes</taxon>
        <taxon>Helotiales</taxon>
        <taxon>Lachnaceae</taxon>
        <taxon>Lachnellula</taxon>
    </lineage>
</organism>
<keyword evidence="9" id="KW-1185">Reference proteome</keyword>
<dbReference type="InterPro" id="IPR020846">
    <property type="entry name" value="MFS_dom"/>
</dbReference>
<feature type="region of interest" description="Disordered" evidence="5">
    <location>
        <begin position="13"/>
        <end position="36"/>
    </location>
</feature>
<dbReference type="InterPro" id="IPR011701">
    <property type="entry name" value="MFS"/>
</dbReference>
<dbReference type="Pfam" id="PF07690">
    <property type="entry name" value="MFS_1"/>
    <property type="match status" value="1"/>
</dbReference>
<evidence type="ECO:0000259" key="7">
    <source>
        <dbReference type="PROSITE" id="PS50850"/>
    </source>
</evidence>
<evidence type="ECO:0000313" key="9">
    <source>
        <dbReference type="Proteomes" id="UP000443090"/>
    </source>
</evidence>
<accession>A0A8H8S699</accession>
<evidence type="ECO:0000313" key="8">
    <source>
        <dbReference type="EMBL" id="TVY47743.1"/>
    </source>
</evidence>
<dbReference type="Proteomes" id="UP000443090">
    <property type="component" value="Unassembled WGS sequence"/>
</dbReference>
<comment type="subcellular location">
    <subcellularLocation>
        <location evidence="1">Membrane</location>
        <topology evidence="1">Multi-pass membrane protein</topology>
    </subcellularLocation>
</comment>
<dbReference type="OrthoDB" id="6770063at2759"/>
<dbReference type="GO" id="GO:0005886">
    <property type="term" value="C:plasma membrane"/>
    <property type="evidence" value="ECO:0007669"/>
    <property type="project" value="TreeGrafter"/>
</dbReference>
<keyword evidence="4 6" id="KW-0472">Membrane</keyword>
<feature type="transmembrane region" description="Helical" evidence="6">
    <location>
        <begin position="565"/>
        <end position="587"/>
    </location>
</feature>
<evidence type="ECO:0000256" key="1">
    <source>
        <dbReference type="ARBA" id="ARBA00004141"/>
    </source>
</evidence>
<dbReference type="SUPFAM" id="SSF103473">
    <property type="entry name" value="MFS general substrate transporter"/>
    <property type="match status" value="2"/>
</dbReference>
<reference evidence="8 9" key="1">
    <citation type="submission" date="2018-05" db="EMBL/GenBank/DDBJ databases">
        <title>Genome sequencing and assembly of the regulated plant pathogen Lachnellula willkommii and related sister species for the development of diagnostic species identification markers.</title>
        <authorList>
            <person name="Giroux E."/>
            <person name="Bilodeau G."/>
        </authorList>
    </citation>
    <scope>NUCLEOTIDE SEQUENCE [LARGE SCALE GENOMIC DNA]</scope>
    <source>
        <strain evidence="8 9">CBS 160.35</strain>
    </source>
</reference>
<evidence type="ECO:0000256" key="5">
    <source>
        <dbReference type="SAM" id="MobiDB-lite"/>
    </source>
</evidence>
<protein>
    <submittedName>
        <fullName evidence="8">Efflux pump</fullName>
    </submittedName>
</protein>
<evidence type="ECO:0000256" key="2">
    <source>
        <dbReference type="ARBA" id="ARBA00022692"/>
    </source>
</evidence>
<gene>
    <name evidence="8" type="primary">FUS6_5</name>
    <name evidence="8" type="ORF">LOCC1_G002742</name>
</gene>
<keyword evidence="3 6" id="KW-1133">Transmembrane helix</keyword>
<feature type="transmembrane region" description="Helical" evidence="6">
    <location>
        <begin position="411"/>
        <end position="429"/>
    </location>
</feature>
<evidence type="ECO:0000256" key="3">
    <source>
        <dbReference type="ARBA" id="ARBA00022989"/>
    </source>
</evidence>
<feature type="transmembrane region" description="Helical" evidence="6">
    <location>
        <begin position="238"/>
        <end position="258"/>
    </location>
</feature>
<dbReference type="EMBL" id="QGMI01000076">
    <property type="protein sequence ID" value="TVY47743.1"/>
    <property type="molecule type" value="Genomic_DNA"/>
</dbReference>
<dbReference type="PROSITE" id="PS50850">
    <property type="entry name" value="MFS"/>
    <property type="match status" value="1"/>
</dbReference>
<dbReference type="GO" id="GO:0022857">
    <property type="term" value="F:transmembrane transporter activity"/>
    <property type="evidence" value="ECO:0007669"/>
    <property type="project" value="InterPro"/>
</dbReference>
<feature type="transmembrane region" description="Helical" evidence="6">
    <location>
        <begin position="84"/>
        <end position="109"/>
    </location>
</feature>
<feature type="transmembrane region" description="Helical" evidence="6">
    <location>
        <begin position="464"/>
        <end position="482"/>
    </location>
</feature>
<feature type="domain" description="Major facilitator superfamily (MFS) profile" evidence="7">
    <location>
        <begin position="84"/>
        <end position="591"/>
    </location>
</feature>
<feature type="transmembrane region" description="Helical" evidence="6">
    <location>
        <begin position="153"/>
        <end position="174"/>
    </location>
</feature>
<evidence type="ECO:0000256" key="4">
    <source>
        <dbReference type="ARBA" id="ARBA00023136"/>
    </source>
</evidence>
<feature type="transmembrane region" description="Helical" evidence="6">
    <location>
        <begin position="210"/>
        <end position="232"/>
    </location>
</feature>
<feature type="transmembrane region" description="Helical" evidence="6">
    <location>
        <begin position="121"/>
        <end position="141"/>
    </location>
</feature>
<proteinExistence type="predicted"/>
<feature type="transmembrane region" description="Helical" evidence="6">
    <location>
        <begin position="373"/>
        <end position="399"/>
    </location>
</feature>
<dbReference type="InterPro" id="IPR036259">
    <property type="entry name" value="MFS_trans_sf"/>
</dbReference>
<keyword evidence="2 6" id="KW-0812">Transmembrane</keyword>
<comment type="caution">
    <text evidence="8">The sequence shown here is derived from an EMBL/GenBank/DDBJ whole genome shotgun (WGS) entry which is preliminary data.</text>
</comment>
<feature type="compositionally biased region" description="Low complexity" evidence="5">
    <location>
        <begin position="15"/>
        <end position="24"/>
    </location>
</feature>
<feature type="transmembrane region" description="Helical" evidence="6">
    <location>
        <begin position="436"/>
        <end position="458"/>
    </location>
</feature>
<dbReference type="PANTHER" id="PTHR23501:SF39">
    <property type="entry name" value="MULTIDRUG TRANSPORTER, PUTATIVE (AFU_ORTHOLOGUE AFUA_1G05010)-RELATED"/>
    <property type="match status" value="1"/>
</dbReference>
<feature type="transmembrane region" description="Helical" evidence="6">
    <location>
        <begin position="323"/>
        <end position="343"/>
    </location>
</feature>
<dbReference type="PANTHER" id="PTHR23501">
    <property type="entry name" value="MAJOR FACILITATOR SUPERFAMILY"/>
    <property type="match status" value="1"/>
</dbReference>